<name>A0A9D5DF78_9CRYT</name>
<gene>
    <name evidence="2" type="ORF">OJ253_3314</name>
</gene>
<accession>A0A9D5DF78</accession>
<dbReference type="Proteomes" id="UP001067231">
    <property type="component" value="Unassembled WGS sequence"/>
</dbReference>
<organism evidence="2">
    <name type="scientific">Cryptosporidium canis</name>
    <dbReference type="NCBI Taxonomy" id="195482"/>
    <lineage>
        <taxon>Eukaryota</taxon>
        <taxon>Sar</taxon>
        <taxon>Alveolata</taxon>
        <taxon>Apicomplexa</taxon>
        <taxon>Conoidasida</taxon>
        <taxon>Coccidia</taxon>
        <taxon>Eucoccidiorida</taxon>
        <taxon>Eimeriorina</taxon>
        <taxon>Cryptosporidiidae</taxon>
        <taxon>Cryptosporidium</taxon>
    </lineage>
</organism>
<dbReference type="AlphaFoldDB" id="A0A9D5DF78"/>
<feature type="region of interest" description="Disordered" evidence="1">
    <location>
        <begin position="108"/>
        <end position="135"/>
    </location>
</feature>
<dbReference type="InterPro" id="IPR011990">
    <property type="entry name" value="TPR-like_helical_dom_sf"/>
</dbReference>
<evidence type="ECO:0000313" key="2">
    <source>
        <dbReference type="EMBL" id="KAJ1605125.1"/>
    </source>
</evidence>
<protein>
    <submittedName>
        <fullName evidence="2">Transmembrane domain-containing protein</fullName>
    </submittedName>
</protein>
<keyword evidence="2" id="KW-0812">Transmembrane</keyword>
<reference evidence="2" key="1">
    <citation type="submission" date="2022-10" db="EMBL/GenBank/DDBJ databases">
        <title>Adaptive evolution leads to modifications in subtelomeric GC content in a zoonotic Cryptosporidium species.</title>
        <authorList>
            <person name="Li J."/>
            <person name="Feng Y."/>
            <person name="Xiao L."/>
        </authorList>
    </citation>
    <scope>NUCLEOTIDE SEQUENCE</scope>
    <source>
        <strain evidence="2">33844</strain>
    </source>
</reference>
<feature type="region of interest" description="Disordered" evidence="1">
    <location>
        <begin position="566"/>
        <end position="606"/>
    </location>
</feature>
<evidence type="ECO:0000256" key="1">
    <source>
        <dbReference type="SAM" id="MobiDB-lite"/>
    </source>
</evidence>
<dbReference type="OrthoDB" id="10006270at2759"/>
<dbReference type="EMBL" id="JAPCXC010000108">
    <property type="protein sequence ID" value="KAJ1605125.1"/>
    <property type="molecule type" value="Genomic_DNA"/>
</dbReference>
<dbReference type="Gene3D" id="1.25.40.10">
    <property type="entry name" value="Tetratricopeptide repeat domain"/>
    <property type="match status" value="1"/>
</dbReference>
<comment type="caution">
    <text evidence="2">The sequence shown here is derived from an EMBL/GenBank/DDBJ whole genome shotgun (WGS) entry which is preliminary data.</text>
</comment>
<keyword evidence="2" id="KW-0472">Membrane</keyword>
<sequence>MPDMEGLSLQDYIEVCKEAGNYKQAIFWCDVASAKESEDVECEEPVCRGPVDGQTDPDEKTQIPPVRGQKSVEYLLEMAALYMLDGREVCVESVLRRIRAEDLEMSESCANDENVSDRSENQQSRQEPEAGDGFSYSKLIDRMEEDIRMDCETNPLLSKKLLLEAQYLHSVHRYEECLSLIESSIDLSSFDAFVSSSIHTLAADSFSSIGNVEYATMLYETALYESHHAVEALDYLLEFPYSSDSTKKALLTNIIGSPIGEIDKAWLRNYLHPFQNVERASTESGAPFFRSASPSLSPNRRREKRLLPTSPINVASKLSIDNPDQIVLRSNYLEAPENKMIHDDIRLLDSIARGARTEIGLRLATIYMYRFICQSNLVCGYFLGSSIWLQLFSSEESSKEKCHYSFGDPVSAAFNDSYKSFNYSTQALCGYINMFSLCIVCKLYTEASICQAFTSKELKDYLSLLKCFAIVLEHYGGDQETPNKASKDGSLTFSTKLSNSKLYGKNSDDICCGINFNGNNLGNDVGHGGESSTFADMHSWYKKLFPSNVTEDHPAVPLHQPVGVLSDVPAAPKSSAGEGSTDLGPPQPVRGLGIQGASNQQRHPLDPQLPGDLLLLREEVRHRDWLLPEGL</sequence>
<proteinExistence type="predicted"/>